<dbReference type="EMBL" id="CAMXCT020001337">
    <property type="protein sequence ID" value="CAL1142529.1"/>
    <property type="molecule type" value="Genomic_DNA"/>
</dbReference>
<gene>
    <name evidence="1" type="ORF">C1SCF055_LOCUS16248</name>
</gene>
<dbReference type="AlphaFoldDB" id="A0A9P1CCL3"/>
<accession>A0A9P1CCL3</accession>
<dbReference type="Proteomes" id="UP001152797">
    <property type="component" value="Unassembled WGS sequence"/>
</dbReference>
<organism evidence="1">
    <name type="scientific">Cladocopium goreaui</name>
    <dbReference type="NCBI Taxonomy" id="2562237"/>
    <lineage>
        <taxon>Eukaryota</taxon>
        <taxon>Sar</taxon>
        <taxon>Alveolata</taxon>
        <taxon>Dinophyceae</taxon>
        <taxon>Suessiales</taxon>
        <taxon>Symbiodiniaceae</taxon>
        <taxon>Cladocopium</taxon>
    </lineage>
</organism>
<evidence type="ECO:0000313" key="1">
    <source>
        <dbReference type="EMBL" id="CAI3989154.1"/>
    </source>
</evidence>
<reference evidence="1" key="1">
    <citation type="submission" date="2022-10" db="EMBL/GenBank/DDBJ databases">
        <authorList>
            <person name="Chen Y."/>
            <person name="Dougan E. K."/>
            <person name="Chan C."/>
            <person name="Rhodes N."/>
            <person name="Thang M."/>
        </authorList>
    </citation>
    <scope>NUCLEOTIDE SEQUENCE</scope>
</reference>
<name>A0A9P1CCL3_9DINO</name>
<comment type="caution">
    <text evidence="1">The sequence shown here is derived from an EMBL/GenBank/DDBJ whole genome shotgun (WGS) entry which is preliminary data.</text>
</comment>
<proteinExistence type="predicted"/>
<dbReference type="EMBL" id="CAMXCT030001337">
    <property type="protein sequence ID" value="CAL4776466.1"/>
    <property type="molecule type" value="Genomic_DNA"/>
</dbReference>
<reference evidence="2 3" key="2">
    <citation type="submission" date="2024-05" db="EMBL/GenBank/DDBJ databases">
        <authorList>
            <person name="Chen Y."/>
            <person name="Shah S."/>
            <person name="Dougan E. K."/>
            <person name="Thang M."/>
            <person name="Chan C."/>
        </authorList>
    </citation>
    <scope>NUCLEOTIDE SEQUENCE [LARGE SCALE GENOMIC DNA]</scope>
</reference>
<evidence type="ECO:0000313" key="3">
    <source>
        <dbReference type="Proteomes" id="UP001152797"/>
    </source>
</evidence>
<keyword evidence="3" id="KW-1185">Reference proteome</keyword>
<protein>
    <submittedName>
        <fullName evidence="1">Uncharacterized protein</fullName>
    </submittedName>
</protein>
<dbReference type="OrthoDB" id="46613at2759"/>
<dbReference type="EMBL" id="CAMXCT010001337">
    <property type="protein sequence ID" value="CAI3989154.1"/>
    <property type="molecule type" value="Genomic_DNA"/>
</dbReference>
<evidence type="ECO:0000313" key="2">
    <source>
        <dbReference type="EMBL" id="CAL4776466.1"/>
    </source>
</evidence>
<sequence>MKEFTLHTSTTTQLGIDHFDIIKENQTVFKHNRTGCEGVTLHDLWSFCRRKDTYQSQVVVYLHSKGSFHDSTGQKQLREYLTKGALSEECLTLPNQCNVCSTRISPLPHLHVPGIMWASRCDYVSRLIDPLAFEDAMTSYMGRAKTLDQKCKQGSPACVGRDRFSYEHWVLSHPRAHPCDLDSNDAYIWGAPWGSSGGKDIDKSMNAFAQGVKGAKELKSIPRFGFAMLPSNAGVILFTPLDNLKYTELLLLSYELFHD</sequence>